<name>A0A4U6UJ57_SETVI</name>
<organism evidence="2 3">
    <name type="scientific">Setaria viridis</name>
    <name type="common">Green bristlegrass</name>
    <name type="synonym">Setaria italica subsp. viridis</name>
    <dbReference type="NCBI Taxonomy" id="4556"/>
    <lineage>
        <taxon>Eukaryota</taxon>
        <taxon>Viridiplantae</taxon>
        <taxon>Streptophyta</taxon>
        <taxon>Embryophyta</taxon>
        <taxon>Tracheophyta</taxon>
        <taxon>Spermatophyta</taxon>
        <taxon>Magnoliopsida</taxon>
        <taxon>Liliopsida</taxon>
        <taxon>Poales</taxon>
        <taxon>Poaceae</taxon>
        <taxon>PACMAD clade</taxon>
        <taxon>Panicoideae</taxon>
        <taxon>Panicodae</taxon>
        <taxon>Paniceae</taxon>
        <taxon>Cenchrinae</taxon>
        <taxon>Setaria</taxon>
    </lineage>
</organism>
<dbReference type="Proteomes" id="UP000298652">
    <property type="component" value="Chromosome 5"/>
</dbReference>
<feature type="region of interest" description="Disordered" evidence="1">
    <location>
        <begin position="27"/>
        <end position="75"/>
    </location>
</feature>
<proteinExistence type="predicted"/>
<evidence type="ECO:0000256" key="1">
    <source>
        <dbReference type="SAM" id="MobiDB-lite"/>
    </source>
</evidence>
<evidence type="ECO:0000313" key="3">
    <source>
        <dbReference type="Proteomes" id="UP000298652"/>
    </source>
</evidence>
<accession>A0A4U6UJ57</accession>
<dbReference type="AlphaFoldDB" id="A0A4U6UJ57"/>
<sequence>MEQMIQQRLKEQRLSMEQMFQYMQGFASSMSQPLPPPLMLFPPPQPPATTPNQSAASNNQPQDPDLSQWFPWPPH</sequence>
<gene>
    <name evidence="2" type="ORF">SEVIR_5G130600v2</name>
</gene>
<dbReference type="Gramene" id="TKW13879">
    <property type="protein sequence ID" value="TKW13879"/>
    <property type="gene ID" value="SEVIR_5G130600v2"/>
</dbReference>
<evidence type="ECO:0000313" key="2">
    <source>
        <dbReference type="EMBL" id="TKW13879.1"/>
    </source>
</evidence>
<feature type="compositionally biased region" description="Pro residues" evidence="1">
    <location>
        <begin position="33"/>
        <end position="49"/>
    </location>
</feature>
<dbReference type="EMBL" id="CM016556">
    <property type="protein sequence ID" value="TKW13879.1"/>
    <property type="molecule type" value="Genomic_DNA"/>
</dbReference>
<reference evidence="2" key="1">
    <citation type="submission" date="2019-03" db="EMBL/GenBank/DDBJ databases">
        <title>WGS assembly of Setaria viridis.</title>
        <authorList>
            <person name="Huang P."/>
            <person name="Jenkins J."/>
            <person name="Grimwood J."/>
            <person name="Barry K."/>
            <person name="Healey A."/>
            <person name="Mamidi S."/>
            <person name="Sreedasyam A."/>
            <person name="Shu S."/>
            <person name="Feldman M."/>
            <person name="Wu J."/>
            <person name="Yu Y."/>
            <person name="Chen C."/>
            <person name="Johnson J."/>
            <person name="Rokhsar D."/>
            <person name="Baxter I."/>
            <person name="Schmutz J."/>
            <person name="Brutnell T."/>
            <person name="Kellogg E."/>
        </authorList>
    </citation>
    <scope>NUCLEOTIDE SEQUENCE [LARGE SCALE GENOMIC DNA]</scope>
</reference>
<protein>
    <submittedName>
        <fullName evidence="2">Uncharacterized protein</fullName>
    </submittedName>
</protein>
<keyword evidence="3" id="KW-1185">Reference proteome</keyword>